<comment type="caution">
    <text evidence="1">The sequence shown here is derived from an EMBL/GenBank/DDBJ whole genome shotgun (WGS) entry which is preliminary data.</text>
</comment>
<dbReference type="Proteomes" id="UP000789366">
    <property type="component" value="Unassembled WGS sequence"/>
</dbReference>
<proteinExistence type="predicted"/>
<sequence>MDPTSSCYYCSRKVVSYPKKLSKKLCRSNTISNKPPLSCGNEDIDTFIQDTKSRKQHCDDFVEWIPFSDINIDKISIAKGHYSEIFVGKWEPLKQSEVVNHKESTNIDIVLKVLAESKSSKSEFLKEVKIHHQCLGKCAIPFYGLTEHAEGYAMVLKRAICGDLRDFINHHELTWINKIEILSSIAKSLNALHELNIVHRDFHCKNILIDDDTKVFISDFGISSSENSPSNLAKNIVLGGLRPDVVDGTPEAYKMIMEKCWDSDPSKRPNSSQLIELIESINEEHLNQLPCIITSRYIPQIAETLAIAEETTSPEIVTDQKDDGCIEYLKKQISDEDAEKELLDCADDYVVDNCIKKVIKDKKRNAVATVQESTTPEKCDDIVYKQNNDGSFEVNETICKDLDVPVTNVINEVKKSTKNSKLRYLKNAASKYRRKWKDEYNKFRGYFSKQIGDAGDEYPAEAPCMIRPCMIRRREEPPALLVDIGSGTTDKNGKNGRSPISPGETHLHNLSDNVDRPIGKFTGESHKTAVPIEVKAHSSDLSSDVDKPIGKYTENQIIDTPANEGRFETRITQYIDEHGVTHTRREQIFIPDEENIYIDSPDVHRSQTQIAPKKVEKDNKKKAAIAIIEESASPDKHKDIVSKQKDDGSIEIDDSICKELHAPKEEIIDTIKENITNPKLKLPEFSSSLATAVNFSYLKNAADKYKGVWRDKYNKARDYLSKPIGDADAEKELLDCADKYVVDKVAGKAIEEHKKDVIALNKDEIPKEHPKAKAQSFIGTIYDGAVKLEDNIEKTLGFDKDKLDDHEKAEALIIVEESASPEKCEEIVADQKEDGCIELSDTVCDELDTPKEEIITTIQPKLTNKKLQLPNLPSILSTAINLSYLKKAAPKHEGVWKDKHDKARKYLSDQIGNEDAEKELLDCVDDYVVDNCIKKVIKDKKRNAVSTVQDETICKEIDVPVTNVVTEVKKCTQNPKLRSPKSEPWWKTALATSYLNIAAPHHKKQWEDKHDKARKYLSDQIGDADAEKELLDCTDKYIIDNISKKVEKDHKKEVVIAVIQESASPDKHGEIVSKQKDDGSIEIDDSICKELHAPKEEIIDTIKEKITNPKLKLPEFSSSLATAVNLSYLKSAADKYNGDWVDKYNKARDYLSKQIGDTDAEKELLDCADMYVVDKTTAKVITEKKRDVIDLKKDEIPKEHPKAKAQSFIGAIYDGAVKLEDNIEKTLGFDKDKLDDHEKAEALII</sequence>
<keyword evidence="2" id="KW-1185">Reference proteome</keyword>
<evidence type="ECO:0000313" key="2">
    <source>
        <dbReference type="Proteomes" id="UP000789366"/>
    </source>
</evidence>
<protein>
    <submittedName>
        <fullName evidence="1">8274_t:CDS:1</fullName>
    </submittedName>
</protein>
<reference evidence="1" key="1">
    <citation type="submission" date="2021-06" db="EMBL/GenBank/DDBJ databases">
        <authorList>
            <person name="Kallberg Y."/>
            <person name="Tangrot J."/>
            <person name="Rosling A."/>
        </authorList>
    </citation>
    <scope>NUCLEOTIDE SEQUENCE</scope>
    <source>
        <strain evidence="1">28 12/20/2015</strain>
    </source>
</reference>
<accession>A0ACA9L2I3</accession>
<dbReference type="EMBL" id="CAJVPW010002389">
    <property type="protein sequence ID" value="CAG8505349.1"/>
    <property type="molecule type" value="Genomic_DNA"/>
</dbReference>
<organism evidence="1 2">
    <name type="scientific">Cetraspora pellucida</name>
    <dbReference type="NCBI Taxonomy" id="1433469"/>
    <lineage>
        <taxon>Eukaryota</taxon>
        <taxon>Fungi</taxon>
        <taxon>Fungi incertae sedis</taxon>
        <taxon>Mucoromycota</taxon>
        <taxon>Glomeromycotina</taxon>
        <taxon>Glomeromycetes</taxon>
        <taxon>Diversisporales</taxon>
        <taxon>Gigasporaceae</taxon>
        <taxon>Cetraspora</taxon>
    </lineage>
</organism>
<name>A0ACA9L2I3_9GLOM</name>
<gene>
    <name evidence="1" type="ORF">SPELUC_LOCUS3212</name>
</gene>
<evidence type="ECO:0000313" key="1">
    <source>
        <dbReference type="EMBL" id="CAG8505349.1"/>
    </source>
</evidence>
<feature type="non-terminal residue" evidence="1">
    <location>
        <position position="1245"/>
    </location>
</feature>